<proteinExistence type="predicted"/>
<feature type="region of interest" description="Disordered" evidence="1">
    <location>
        <begin position="1"/>
        <end position="32"/>
    </location>
</feature>
<evidence type="ECO:0000313" key="3">
    <source>
        <dbReference type="Proteomes" id="UP000002748"/>
    </source>
</evidence>
<comment type="caution">
    <text evidence="2">The sequence shown here is derived from an EMBL/GenBank/DDBJ whole genome shotgun (WGS) entry which is preliminary data.</text>
</comment>
<dbReference type="VEuPathDB" id="FungiDB:A1Q1_05759"/>
<dbReference type="EMBL" id="ALBS01000321">
    <property type="protein sequence ID" value="EJT45846.1"/>
    <property type="molecule type" value="Genomic_DNA"/>
</dbReference>
<sequence>MSRVPASGAQPGSLVKGKPPTPIQYSTPSRMRNGVWERDTPIALTVFSQSENKKDTGIEQVKSRLKTLKQEDGRLSVSELEITPVTFNEKGHVRTVRGVQAGPRCVTVTFHDPATIALLKTEVEQTMKQAGGQKFFGMPFRVTFRPSPRVLPIDHPATLVALGQGGVPADLLKNELMYWVGQYNGYYKMTETLLDIRPGVKVGTLHGNAFAVPSSMGLAKWMTAQKPLSGDPWEFAYHANAVALAASACLLAKAKEEERDGQLLQIKDAIDGLSAAFGKLQVRVEHVSSNVNRMVNNFCTFARDLYGNMRQFFAQARHAVDCDAEVTAETLRMVGTEMEIRSIQREVDFSQRVVAALPSDSPLVAELKERIAVAKQQKSKLLETVKGIHGTLSMLEKQRNSKISLNDHTGLGLTMPTTQMSESLAFGSSSAVGTADGGVAGALAGGAARAASATSTTQLPSPPLAEPGQPPAQLPAVDLTTRSPSRDEPSPLPGSPIKKHRSA</sequence>
<feature type="compositionally biased region" description="Pro residues" evidence="1">
    <location>
        <begin position="460"/>
        <end position="473"/>
    </location>
</feature>
<accession>J5SIU0</accession>
<dbReference type="AlphaFoldDB" id="J5SIU0"/>
<evidence type="ECO:0000256" key="1">
    <source>
        <dbReference type="SAM" id="MobiDB-lite"/>
    </source>
</evidence>
<protein>
    <submittedName>
        <fullName evidence="2">Uncharacterized protein</fullName>
    </submittedName>
</protein>
<name>J5SIU0_TRIAS</name>
<dbReference type="GeneID" id="25989271"/>
<evidence type="ECO:0000313" key="2">
    <source>
        <dbReference type="EMBL" id="EJT45846.1"/>
    </source>
</evidence>
<dbReference type="HOGENOM" id="CLU_542047_0_0_1"/>
<dbReference type="Proteomes" id="UP000002748">
    <property type="component" value="Unassembled WGS sequence"/>
</dbReference>
<reference evidence="2 3" key="1">
    <citation type="journal article" date="2012" name="Eukaryot. Cell">
        <title>Draft genome sequence of CBS 2479, the standard type strain of Trichosporon asahii.</title>
        <authorList>
            <person name="Yang R.Y."/>
            <person name="Li H.T."/>
            <person name="Zhu H."/>
            <person name="Zhou G.P."/>
            <person name="Wang M."/>
            <person name="Wang L."/>
        </authorList>
    </citation>
    <scope>NUCLEOTIDE SEQUENCE [LARGE SCALE GENOMIC DNA]</scope>
    <source>
        <strain evidence="3">ATCC 90039 / CBS 2479 / JCM 2466 / KCTC 7840 / NCYC 2677 / UAMH 7654</strain>
    </source>
</reference>
<gene>
    <name evidence="2" type="ORF">A1Q1_05759</name>
</gene>
<dbReference type="KEGG" id="tasa:A1Q1_05759"/>
<dbReference type="RefSeq" id="XP_014176443.1">
    <property type="nucleotide sequence ID" value="XM_014320968.1"/>
</dbReference>
<feature type="region of interest" description="Disordered" evidence="1">
    <location>
        <begin position="453"/>
        <end position="503"/>
    </location>
</feature>
<organism evidence="2 3">
    <name type="scientific">Trichosporon asahii var. asahii (strain ATCC 90039 / CBS 2479 / JCM 2466 / KCTC 7840 / NBRC 103889/ NCYC 2677 / UAMH 7654)</name>
    <name type="common">Yeast</name>
    <dbReference type="NCBI Taxonomy" id="1186058"/>
    <lineage>
        <taxon>Eukaryota</taxon>
        <taxon>Fungi</taxon>
        <taxon>Dikarya</taxon>
        <taxon>Basidiomycota</taxon>
        <taxon>Agaricomycotina</taxon>
        <taxon>Tremellomycetes</taxon>
        <taxon>Trichosporonales</taxon>
        <taxon>Trichosporonaceae</taxon>
        <taxon>Trichosporon</taxon>
    </lineage>
</organism>